<dbReference type="GO" id="GO:0006355">
    <property type="term" value="P:regulation of DNA-templated transcription"/>
    <property type="evidence" value="ECO:0007669"/>
    <property type="project" value="InterPro"/>
</dbReference>
<feature type="compositionally biased region" description="Low complexity" evidence="1">
    <location>
        <begin position="577"/>
        <end position="593"/>
    </location>
</feature>
<evidence type="ECO:0000313" key="3">
    <source>
        <dbReference type="Proteomes" id="UP000242519"/>
    </source>
</evidence>
<feature type="region of interest" description="Disordered" evidence="1">
    <location>
        <begin position="653"/>
        <end position="728"/>
    </location>
</feature>
<feature type="region of interest" description="Disordered" evidence="1">
    <location>
        <begin position="950"/>
        <end position="979"/>
    </location>
</feature>
<dbReference type="InParanoid" id="A0A218Z8S7"/>
<dbReference type="InterPro" id="IPR018554">
    <property type="entry name" value="FRQ"/>
</dbReference>
<dbReference type="AlphaFoldDB" id="A0A218Z8S7"/>
<feature type="region of interest" description="Disordered" evidence="1">
    <location>
        <begin position="391"/>
        <end position="421"/>
    </location>
</feature>
<gene>
    <name evidence="2" type="ORF">B2J93_1338</name>
</gene>
<protein>
    <recommendedName>
        <fullName evidence="4">Frequency clock protein</fullName>
    </recommendedName>
</protein>
<feature type="compositionally biased region" description="Basic residues" evidence="1">
    <location>
        <begin position="536"/>
        <end position="546"/>
    </location>
</feature>
<feature type="region of interest" description="Disordered" evidence="1">
    <location>
        <begin position="575"/>
        <end position="596"/>
    </location>
</feature>
<feature type="region of interest" description="Disordered" evidence="1">
    <location>
        <begin position="764"/>
        <end position="822"/>
    </location>
</feature>
<name>A0A218Z8S7_9HELO</name>
<dbReference type="Pfam" id="PF09421">
    <property type="entry name" value="FRQ"/>
    <property type="match status" value="1"/>
</dbReference>
<feature type="region of interest" description="Disordered" evidence="1">
    <location>
        <begin position="497"/>
        <end position="561"/>
    </location>
</feature>
<sequence>MLASSAERQQPASPQRSHPRRLPAHLSVSLRHDGPGAGAPPGANGALTKRATMKQHSDDSIDSGGCAQKWFDHSNNRPGKGLGFPGMEDDEPPYFLPHNSSSSNAASPGKWGPHSLQMGSQTRHPNSAVNSSSTGDYRSVIDDLTIENRKLKQQLRQLMKSRSTPLDEDRLFEVRIHGEIPARKRRELEDVLGSFASGIHEPSEENVPASRAAQGAYKPLDNAEKAAAKHSTSSSTSNSRPVDSAYASMSNSGGTSSTLHQAGPPCRNGGSQPGGKEQNIQSFLHNIPEGHLPKQLSFMTERQKKKLVVQRLEQLFTGNKGMLIGDYSQPLQQQEVSDSAAKADELANVGPGRNEGVREAHIHPYMRDTDGGKPGMPPGLQPAAENYISDVSDEASPNESSDDTSPSQRPTRPLDLDPDRAQVPADNVDYIRHLGLSTPNFNSEASSDSDVGADSEGWIYLNLLVNMAQLHIVNVTPDFVREALADVSERFQVSQDGKKIRWRGGTQGTRLSSDSGASSVAHQIPEESDGLEQQPTKKRRRLHAKKFAPAATENPDPSSCNRAADFQYKPLFRHGNSSTMASSDSSESFFGYSPRNENGLEVDSVKPKTWKDHPNQKSSKGSHDAEIMVYYNGAQFCTDLSGDRGRTSTPLHISATDQDGYFNGEQGRLHHMPGEGAPSISRTTSGSALPFRPFKDSVKGADAPGTGSSRPSTPESLQEESGAGFSLDPFTSRVQRPSQLQTFESSGLGGTRPADHFTVRVETRRTKVSGHGPARCSRFSAASPGRRGLAQSLSGSSGKGFPRPKNVGGTGRTICRPRATPPGAVRTEVLSTHFQQLAPSELPAPLGYHATYSSSDGDSDNQSTSLESSRPWRVKLLAQRSSPAKRSGRVPLGGGEDEAEDSDDEEEDYDEGSSIDMLAEARKLNPALVAAQEQEFDLLVENEVGTDVATINDSVNDDGTETPEALSRGTNTMGVSRES</sequence>
<dbReference type="GO" id="GO:0005634">
    <property type="term" value="C:nucleus"/>
    <property type="evidence" value="ECO:0007669"/>
    <property type="project" value="InterPro"/>
</dbReference>
<dbReference type="Proteomes" id="UP000242519">
    <property type="component" value="Unassembled WGS sequence"/>
</dbReference>
<feature type="compositionally biased region" description="Polar residues" evidence="1">
    <location>
        <begin position="706"/>
        <end position="716"/>
    </location>
</feature>
<feature type="compositionally biased region" description="Polar residues" evidence="1">
    <location>
        <begin position="968"/>
        <end position="979"/>
    </location>
</feature>
<feature type="compositionally biased region" description="Polar residues" evidence="1">
    <location>
        <begin position="247"/>
        <end position="260"/>
    </location>
</feature>
<feature type="region of interest" description="Disordered" evidence="1">
    <location>
        <begin position="1"/>
        <end position="137"/>
    </location>
</feature>
<feature type="compositionally biased region" description="Acidic residues" evidence="1">
    <location>
        <begin position="895"/>
        <end position="913"/>
    </location>
</feature>
<feature type="compositionally biased region" description="Polar residues" evidence="1">
    <location>
        <begin position="117"/>
        <end position="136"/>
    </location>
</feature>
<dbReference type="GO" id="GO:0007623">
    <property type="term" value="P:circadian rhythm"/>
    <property type="evidence" value="ECO:0007669"/>
    <property type="project" value="InterPro"/>
</dbReference>
<evidence type="ECO:0000256" key="1">
    <source>
        <dbReference type="SAM" id="MobiDB-lite"/>
    </source>
</evidence>
<organism evidence="2 3">
    <name type="scientific">Diplocarpon coronariae</name>
    <dbReference type="NCBI Taxonomy" id="2795749"/>
    <lineage>
        <taxon>Eukaryota</taxon>
        <taxon>Fungi</taxon>
        <taxon>Dikarya</taxon>
        <taxon>Ascomycota</taxon>
        <taxon>Pezizomycotina</taxon>
        <taxon>Leotiomycetes</taxon>
        <taxon>Helotiales</taxon>
        <taxon>Drepanopezizaceae</taxon>
        <taxon>Diplocarpon</taxon>
    </lineage>
</organism>
<feature type="region of interest" description="Disordered" evidence="1">
    <location>
        <begin position="848"/>
        <end position="915"/>
    </location>
</feature>
<accession>A0A218Z8S7</accession>
<feature type="compositionally biased region" description="Polar residues" evidence="1">
    <location>
        <begin position="508"/>
        <end position="521"/>
    </location>
</feature>
<feature type="region of interest" description="Disordered" evidence="1">
    <location>
        <begin position="197"/>
        <end position="278"/>
    </location>
</feature>
<keyword evidence="3" id="KW-1185">Reference proteome</keyword>
<proteinExistence type="predicted"/>
<evidence type="ECO:0008006" key="4">
    <source>
        <dbReference type="Google" id="ProtNLM"/>
    </source>
</evidence>
<dbReference type="OrthoDB" id="2536795at2759"/>
<feature type="compositionally biased region" description="Polar residues" evidence="1">
    <location>
        <begin position="851"/>
        <end position="868"/>
    </location>
</feature>
<comment type="caution">
    <text evidence="2">The sequence shown here is derived from an EMBL/GenBank/DDBJ whole genome shotgun (WGS) entry which is preliminary data.</text>
</comment>
<feature type="compositionally biased region" description="Polar residues" evidence="1">
    <location>
        <begin position="1"/>
        <end position="16"/>
    </location>
</feature>
<dbReference type="EMBL" id="MZNU01000102">
    <property type="protein sequence ID" value="OWP04479.1"/>
    <property type="molecule type" value="Genomic_DNA"/>
</dbReference>
<feature type="region of interest" description="Disordered" evidence="1">
    <location>
        <begin position="365"/>
        <end position="384"/>
    </location>
</feature>
<dbReference type="STRING" id="503106.A0A218Z8S7"/>
<evidence type="ECO:0000313" key="2">
    <source>
        <dbReference type="EMBL" id="OWP04479.1"/>
    </source>
</evidence>
<feature type="compositionally biased region" description="Polar residues" evidence="1">
    <location>
        <begin position="395"/>
        <end position="410"/>
    </location>
</feature>
<reference evidence="2 3" key="1">
    <citation type="submission" date="2017-04" db="EMBL/GenBank/DDBJ databases">
        <title>Draft genome sequence of Marssonina coronaria NL1: causal agent of apple blotch.</title>
        <authorList>
            <person name="Cheng Q."/>
        </authorList>
    </citation>
    <scope>NUCLEOTIDE SEQUENCE [LARGE SCALE GENOMIC DNA]</scope>
    <source>
        <strain evidence="2 3">NL1</strain>
    </source>
</reference>
<dbReference type="GO" id="GO:0005737">
    <property type="term" value="C:cytoplasm"/>
    <property type="evidence" value="ECO:0007669"/>
    <property type="project" value="InterPro"/>
</dbReference>